<evidence type="ECO:0000256" key="2">
    <source>
        <dbReference type="ARBA" id="ARBA00023054"/>
    </source>
</evidence>
<keyword evidence="4" id="KW-0812">Transmembrane</keyword>
<evidence type="ECO:0000256" key="4">
    <source>
        <dbReference type="SAM" id="Phobius"/>
    </source>
</evidence>
<keyword evidence="4" id="KW-1133">Transmembrane helix</keyword>
<feature type="coiled-coil region" evidence="3">
    <location>
        <begin position="216"/>
        <end position="243"/>
    </location>
</feature>
<dbReference type="PANTHER" id="PTHR32347">
    <property type="entry name" value="EFFLUX SYSTEM COMPONENT YKNX-RELATED"/>
    <property type="match status" value="1"/>
</dbReference>
<proteinExistence type="predicted"/>
<dbReference type="Gene3D" id="1.10.287.470">
    <property type="entry name" value="Helix hairpin bin"/>
    <property type="match status" value="1"/>
</dbReference>
<dbReference type="RefSeq" id="WP_345334867.1">
    <property type="nucleotide sequence ID" value="NZ_BAABJZ010000023.1"/>
</dbReference>
<evidence type="ECO:0000313" key="6">
    <source>
        <dbReference type="Proteomes" id="UP001499988"/>
    </source>
</evidence>
<keyword evidence="2 3" id="KW-0175">Coiled coil</keyword>
<evidence type="ECO:0000256" key="3">
    <source>
        <dbReference type="SAM" id="Coils"/>
    </source>
</evidence>
<gene>
    <name evidence="5" type="ORF">GCM10023333_16390</name>
</gene>
<evidence type="ECO:0000313" key="5">
    <source>
        <dbReference type="EMBL" id="GAA4882831.1"/>
    </source>
</evidence>
<protein>
    <submittedName>
        <fullName evidence="5">HlyD family efflux transporter periplasmic adaptor subunit</fullName>
    </submittedName>
</protein>
<keyword evidence="6" id="KW-1185">Reference proteome</keyword>
<feature type="transmembrane region" description="Helical" evidence="4">
    <location>
        <begin position="20"/>
        <end position="39"/>
    </location>
</feature>
<comment type="subcellular location">
    <subcellularLocation>
        <location evidence="1">Cell envelope</location>
    </subcellularLocation>
</comment>
<reference evidence="6" key="1">
    <citation type="journal article" date="2019" name="Int. J. Syst. Evol. Microbiol.">
        <title>The Global Catalogue of Microorganisms (GCM) 10K type strain sequencing project: providing services to taxonomists for standard genome sequencing and annotation.</title>
        <authorList>
            <consortium name="The Broad Institute Genomics Platform"/>
            <consortium name="The Broad Institute Genome Sequencing Center for Infectious Disease"/>
            <person name="Wu L."/>
            <person name="Ma J."/>
        </authorList>
    </citation>
    <scope>NUCLEOTIDE SEQUENCE [LARGE SCALE GENOMIC DNA]</scope>
    <source>
        <strain evidence="6">JCM 18401</strain>
    </source>
</reference>
<dbReference type="Gene3D" id="2.40.50.100">
    <property type="match status" value="1"/>
</dbReference>
<evidence type="ECO:0000256" key="1">
    <source>
        <dbReference type="ARBA" id="ARBA00004196"/>
    </source>
</evidence>
<comment type="caution">
    <text evidence="5">The sequence shown here is derived from an EMBL/GenBank/DDBJ whole genome shotgun (WGS) entry which is preliminary data.</text>
</comment>
<keyword evidence="4" id="KW-0472">Membrane</keyword>
<sequence length="421" mass="46521">MIQDTSGQDVQVNRSRRPRWLLPLLAVGGLIAGGGYLSADWLKAWGQGQQSIRESRLKFATVERGDMVREIAARGRIIAANAPVLYSRAAGRIELKVQAGHKVESGQIVAQIISPELQSELSLQQAQVESLQLALERTKLEARRTELELQRKLDQAQVSLTAAEREQLRADRAAESDLISDIDHQQVLDEFASAKISHAHAQREIALTRDTLKFEQRSAEVQLARQQLQLREIERQIQALQIRSPLDGMVGNTLVEDRDRIGANQPLLSVVSLTEYQAELEVPESYADELGLAMPVALEVAGQSFQGEIAGISPEIVANQVAVRVRFDPQSFKLRQNQRVAAQIRMETLADVLMLRRGPFIQSGQSRFGYRRAGELARKVPITLGASSLTHIEVLAGAAAGDQFIISDLSALLQSDEILIK</sequence>
<accession>A0ABP9ESY5</accession>
<feature type="coiled-coil region" evidence="3">
    <location>
        <begin position="121"/>
        <end position="166"/>
    </location>
</feature>
<name>A0ABP9ESY5_9GAMM</name>
<dbReference type="Gene3D" id="2.40.30.170">
    <property type="match status" value="1"/>
</dbReference>
<dbReference type="Proteomes" id="UP001499988">
    <property type="component" value="Unassembled WGS sequence"/>
</dbReference>
<dbReference type="InterPro" id="IPR050465">
    <property type="entry name" value="UPF0194_transport"/>
</dbReference>
<dbReference type="EMBL" id="BAABJZ010000023">
    <property type="protein sequence ID" value="GAA4882831.1"/>
    <property type="molecule type" value="Genomic_DNA"/>
</dbReference>
<dbReference type="PANTHER" id="PTHR32347:SF14">
    <property type="entry name" value="EFFLUX SYSTEM COMPONENT YKNX-RELATED"/>
    <property type="match status" value="1"/>
</dbReference>
<organism evidence="5 6">
    <name type="scientific">Ferrimonas pelagia</name>
    <dbReference type="NCBI Taxonomy" id="1177826"/>
    <lineage>
        <taxon>Bacteria</taxon>
        <taxon>Pseudomonadati</taxon>
        <taxon>Pseudomonadota</taxon>
        <taxon>Gammaproteobacteria</taxon>
        <taxon>Alteromonadales</taxon>
        <taxon>Ferrimonadaceae</taxon>
        <taxon>Ferrimonas</taxon>
    </lineage>
</organism>